<dbReference type="EMBL" id="MDYQ01000661">
    <property type="protein sequence ID" value="PRP73191.1"/>
    <property type="molecule type" value="Genomic_DNA"/>
</dbReference>
<dbReference type="PANTHER" id="PTHR31465">
    <property type="entry name" value="PROTEIN RTA1-RELATED"/>
    <property type="match status" value="1"/>
</dbReference>
<sequence>MNTTSVLDLQKGSAYNYIPHAWIGILFITLFAISTLAHLVQVSYYRGWWLHVLTIGGIGECIGWGARLYNAYEPTNGDGFLCQIAVLVIAPVFYSAAIYLILGKVMSLTHPEYSRLRPKLYSIVFITCDVIALVVQAIGGGMAATADDHEGADLGARIMLGGIVFQLVSMTLFVIFAADFAIKLLAAMKTGACDLSSQQKSDLKRIAVPVIISSVALYVRGVYRVIELSEGWNGPIISTESYFVVLDGLMMVIAQGVFNIVHPAKTLKELAGHKTEVTKLQTFAKPNSAEYPVSECILLTSGWSCGRKAKLNQHPMTDWHGRSSNAIVFKGANYHSTTLPTAPRKINSSLKDGSQFQKRMAFILQTTVLQPGPYTGAQFEQIWSCVHLLLSKTSEEEITLKPSHGLLDILLILLARSWANVRSRLMEGYSFEGLLEELFPLQSIRPGEGDMKYLDSINISCPLFHCILGILRNLTCVQANDEYFNNHTVFISAMIELIKCAEVQVRSLAFDIFVNLSASIKLSKLKRQHATELLSYSFGALYSETNYTMHSAVKLLSRLSMEDSNEGLLSKLDKQIFKRLNEILALQIAWGNMDHQTTDTIHHIVIFFEFSIKSEEMRKTVSEDRDTLRYLIHVILMDIPSEEPIKNKMMKSMDRAVSVLLSLQAASIRAYECIGIHRYNIVQKAEVYTKEKTTQHLSNSMFLLAQT</sequence>
<dbReference type="GO" id="GO:0005886">
    <property type="term" value="C:plasma membrane"/>
    <property type="evidence" value="ECO:0007669"/>
    <property type="project" value="TreeGrafter"/>
</dbReference>
<feature type="transmembrane region" description="Helical" evidence="5">
    <location>
        <begin position="203"/>
        <end position="221"/>
    </location>
</feature>
<feature type="transmembrane region" description="Helical" evidence="5">
    <location>
        <begin position="20"/>
        <end position="40"/>
    </location>
</feature>
<comment type="caution">
    <text evidence="6">The sequence shown here is derived from an EMBL/GenBank/DDBJ whole genome shotgun (WGS) entry which is preliminary data.</text>
</comment>
<keyword evidence="4 5" id="KW-0472">Membrane</keyword>
<keyword evidence="3 5" id="KW-1133">Transmembrane helix</keyword>
<evidence type="ECO:0000256" key="4">
    <source>
        <dbReference type="ARBA" id="ARBA00023136"/>
    </source>
</evidence>
<organism evidence="6 7">
    <name type="scientific">Planoprotostelium fungivorum</name>
    <dbReference type="NCBI Taxonomy" id="1890364"/>
    <lineage>
        <taxon>Eukaryota</taxon>
        <taxon>Amoebozoa</taxon>
        <taxon>Evosea</taxon>
        <taxon>Variosea</taxon>
        <taxon>Cavosteliida</taxon>
        <taxon>Cavosteliaceae</taxon>
        <taxon>Planoprotostelium</taxon>
    </lineage>
</organism>
<dbReference type="Pfam" id="PF04479">
    <property type="entry name" value="RTA1"/>
    <property type="match status" value="1"/>
</dbReference>
<evidence type="ECO:0000256" key="3">
    <source>
        <dbReference type="ARBA" id="ARBA00022989"/>
    </source>
</evidence>
<protein>
    <submittedName>
        <fullName evidence="6">RTA1 domain protein</fullName>
    </submittedName>
</protein>
<keyword evidence="2 5" id="KW-0812">Transmembrane</keyword>
<feature type="transmembrane region" description="Helical" evidence="5">
    <location>
        <begin position="123"/>
        <end position="146"/>
    </location>
</feature>
<dbReference type="STRING" id="1890364.A0A2P6MNB8"/>
<proteinExistence type="predicted"/>
<dbReference type="InterPro" id="IPR007568">
    <property type="entry name" value="RTA1"/>
</dbReference>
<dbReference type="InParanoid" id="A0A2P6MNB8"/>
<feature type="transmembrane region" description="Helical" evidence="5">
    <location>
        <begin position="47"/>
        <end position="66"/>
    </location>
</feature>
<comment type="subcellular location">
    <subcellularLocation>
        <location evidence="1">Membrane</location>
        <topology evidence="1">Multi-pass membrane protein</topology>
    </subcellularLocation>
</comment>
<evidence type="ECO:0000256" key="1">
    <source>
        <dbReference type="ARBA" id="ARBA00004141"/>
    </source>
</evidence>
<dbReference type="PANTHER" id="PTHR31465:SF9">
    <property type="entry name" value="SPHINGOID LONG-CHAIN BASE TRANSPORTER RSB1"/>
    <property type="match status" value="1"/>
</dbReference>
<dbReference type="Proteomes" id="UP000241769">
    <property type="component" value="Unassembled WGS sequence"/>
</dbReference>
<evidence type="ECO:0000313" key="6">
    <source>
        <dbReference type="EMBL" id="PRP73191.1"/>
    </source>
</evidence>
<evidence type="ECO:0000256" key="2">
    <source>
        <dbReference type="ARBA" id="ARBA00022692"/>
    </source>
</evidence>
<name>A0A2P6MNB8_9EUKA</name>
<dbReference type="OrthoDB" id="3358017at2759"/>
<keyword evidence="7" id="KW-1185">Reference proteome</keyword>
<dbReference type="AlphaFoldDB" id="A0A2P6MNB8"/>
<accession>A0A2P6MNB8</accession>
<dbReference type="SUPFAM" id="SSF48371">
    <property type="entry name" value="ARM repeat"/>
    <property type="match status" value="1"/>
</dbReference>
<evidence type="ECO:0000313" key="7">
    <source>
        <dbReference type="Proteomes" id="UP000241769"/>
    </source>
</evidence>
<evidence type="ECO:0000256" key="5">
    <source>
        <dbReference type="SAM" id="Phobius"/>
    </source>
</evidence>
<feature type="transmembrane region" description="Helical" evidence="5">
    <location>
        <begin position="78"/>
        <end position="102"/>
    </location>
</feature>
<gene>
    <name evidence="6" type="ORF">PROFUN_03505</name>
</gene>
<dbReference type="InterPro" id="IPR016024">
    <property type="entry name" value="ARM-type_fold"/>
</dbReference>
<feature type="transmembrane region" description="Helical" evidence="5">
    <location>
        <begin position="158"/>
        <end position="182"/>
    </location>
</feature>
<reference evidence="6 7" key="1">
    <citation type="journal article" date="2018" name="Genome Biol. Evol.">
        <title>Multiple Roots of Fruiting Body Formation in Amoebozoa.</title>
        <authorList>
            <person name="Hillmann F."/>
            <person name="Forbes G."/>
            <person name="Novohradska S."/>
            <person name="Ferling I."/>
            <person name="Riege K."/>
            <person name="Groth M."/>
            <person name="Westermann M."/>
            <person name="Marz M."/>
            <person name="Spaller T."/>
            <person name="Winckler T."/>
            <person name="Schaap P."/>
            <person name="Glockner G."/>
        </authorList>
    </citation>
    <scope>NUCLEOTIDE SEQUENCE [LARGE SCALE GENOMIC DNA]</scope>
    <source>
        <strain evidence="6 7">Jena</strain>
    </source>
</reference>